<dbReference type="PANTHER" id="PTHR48046:SF1">
    <property type="entry name" value="GLYCOSYLTRANSFERASE-RELATED"/>
    <property type="match status" value="1"/>
</dbReference>
<dbReference type="AlphaFoldDB" id="A0A8S0U7Q5"/>
<evidence type="ECO:0000313" key="3">
    <source>
        <dbReference type="Proteomes" id="UP000594638"/>
    </source>
</evidence>
<evidence type="ECO:0000313" key="2">
    <source>
        <dbReference type="EMBL" id="CAA3014298.1"/>
    </source>
</evidence>
<dbReference type="PANTHER" id="PTHR48046">
    <property type="entry name" value="UDP-GLYCOSYLTRANSFERASE 72E1"/>
    <property type="match status" value="1"/>
</dbReference>
<dbReference type="Proteomes" id="UP000594638">
    <property type="component" value="Unassembled WGS sequence"/>
</dbReference>
<dbReference type="Gramene" id="OE9A073066T1">
    <property type="protein sequence ID" value="OE9A073066C1"/>
    <property type="gene ID" value="OE9A073066"/>
</dbReference>
<accession>A0A8S0U7Q5</accession>
<evidence type="ECO:0000256" key="1">
    <source>
        <dbReference type="ARBA" id="ARBA00022676"/>
    </source>
</evidence>
<proteinExistence type="predicted"/>
<dbReference type="Gene3D" id="3.40.50.2000">
    <property type="entry name" value="Glycogen Phosphorylase B"/>
    <property type="match status" value="2"/>
</dbReference>
<organism evidence="2 3">
    <name type="scientific">Olea europaea subsp. europaea</name>
    <dbReference type="NCBI Taxonomy" id="158383"/>
    <lineage>
        <taxon>Eukaryota</taxon>
        <taxon>Viridiplantae</taxon>
        <taxon>Streptophyta</taxon>
        <taxon>Embryophyta</taxon>
        <taxon>Tracheophyta</taxon>
        <taxon>Spermatophyta</taxon>
        <taxon>Magnoliopsida</taxon>
        <taxon>eudicotyledons</taxon>
        <taxon>Gunneridae</taxon>
        <taxon>Pentapetalae</taxon>
        <taxon>asterids</taxon>
        <taxon>lamiids</taxon>
        <taxon>Lamiales</taxon>
        <taxon>Oleaceae</taxon>
        <taxon>Oleeae</taxon>
        <taxon>Olea</taxon>
    </lineage>
</organism>
<dbReference type="EMBL" id="CACTIH010007478">
    <property type="protein sequence ID" value="CAA3014298.1"/>
    <property type="molecule type" value="Genomic_DNA"/>
</dbReference>
<dbReference type="GO" id="GO:0016757">
    <property type="term" value="F:glycosyltransferase activity"/>
    <property type="evidence" value="ECO:0007669"/>
    <property type="project" value="UniProtKB-KW"/>
</dbReference>
<comment type="caution">
    <text evidence="2">The sequence shown here is derived from an EMBL/GenBank/DDBJ whole genome shotgun (WGS) entry which is preliminary data.</text>
</comment>
<keyword evidence="3" id="KW-1185">Reference proteome</keyword>
<keyword evidence="1" id="KW-0808">Transferase</keyword>
<keyword evidence="1" id="KW-0328">Glycosyltransferase</keyword>
<name>A0A8S0U7Q5_OLEEU</name>
<reference evidence="2 3" key="1">
    <citation type="submission" date="2019-12" db="EMBL/GenBank/DDBJ databases">
        <authorList>
            <person name="Alioto T."/>
            <person name="Alioto T."/>
            <person name="Gomez Garrido J."/>
        </authorList>
    </citation>
    <scope>NUCLEOTIDE SEQUENCE [LARGE SCALE GENOMIC DNA]</scope>
</reference>
<gene>
    <name evidence="2" type="ORF">OLEA9_A073066</name>
</gene>
<dbReference type="OrthoDB" id="5835829at2759"/>
<protein>
    <submittedName>
        <fullName evidence="2">Anthocyanidin 3-O-glucosyltransferase 5-like</fullName>
    </submittedName>
</protein>
<sequence length="85" mass="9880">MLDRNDQHYYEYVSIGNWIPQYDGILLNAWEDLDSTTLKAFEENEIWRSMVKIPISAQQITELWRWDAFGSIIFVSFGSGGMLSA</sequence>